<dbReference type="SUPFAM" id="SSF100950">
    <property type="entry name" value="NagB/RpiA/CoA transferase-like"/>
    <property type="match status" value="1"/>
</dbReference>
<name>A0A252ALG5_9PROT</name>
<dbReference type="AlphaFoldDB" id="A0A252ALG5"/>
<dbReference type="PROSITE" id="PS01273">
    <property type="entry name" value="COA_TRANSF_1"/>
    <property type="match status" value="1"/>
</dbReference>
<dbReference type="InterPro" id="IPR037171">
    <property type="entry name" value="NagB/RpiA_transferase-like"/>
</dbReference>
<accession>A0A252ALG5</accession>
<comment type="caution">
    <text evidence="5">The sequence shown here is derived from an EMBL/GenBank/DDBJ whole genome shotgun (WGS) entry which is preliminary data.</text>
</comment>
<reference evidence="3 6" key="1">
    <citation type="submission" date="2012-11" db="EMBL/GenBank/DDBJ databases">
        <title>Whole genome sequence of Acetobacter indonesiensis 5H-1.</title>
        <authorList>
            <person name="Azuma Y."/>
            <person name="Higashiura N."/>
            <person name="Hirakawa H."/>
            <person name="Matsushita K."/>
        </authorList>
    </citation>
    <scope>NUCLEOTIDE SEQUENCE [LARGE SCALE GENOMIC DNA]</scope>
    <source>
        <strain evidence="3 6">5H-1</strain>
    </source>
</reference>
<evidence type="ECO:0000313" key="8">
    <source>
        <dbReference type="Proteomes" id="UP000321104"/>
    </source>
</evidence>
<evidence type="ECO:0000313" key="6">
    <source>
        <dbReference type="Proteomes" id="UP000032673"/>
    </source>
</evidence>
<dbReference type="PANTHER" id="PTHR13707">
    <property type="entry name" value="KETOACID-COENZYME A TRANSFERASE"/>
    <property type="match status" value="1"/>
</dbReference>
<dbReference type="PANTHER" id="PTHR13707:SF60">
    <property type="entry name" value="ACETATE COA-TRANSFERASE SUBUNIT ALPHA"/>
    <property type="match status" value="1"/>
</dbReference>
<dbReference type="NCBIfam" id="TIGR02429">
    <property type="entry name" value="pcaI_scoA_fam"/>
    <property type="match status" value="1"/>
</dbReference>
<dbReference type="Pfam" id="PF01144">
    <property type="entry name" value="CoA_trans"/>
    <property type="match status" value="1"/>
</dbReference>
<dbReference type="EMBL" id="BJXQ01000014">
    <property type="protein sequence ID" value="GEN04207.1"/>
    <property type="molecule type" value="Genomic_DNA"/>
</dbReference>
<organism evidence="5 7">
    <name type="scientific">Acetobacter indonesiensis</name>
    <dbReference type="NCBI Taxonomy" id="104101"/>
    <lineage>
        <taxon>Bacteria</taxon>
        <taxon>Pseudomonadati</taxon>
        <taxon>Pseudomonadota</taxon>
        <taxon>Alphaproteobacteria</taxon>
        <taxon>Acetobacterales</taxon>
        <taxon>Acetobacteraceae</taxon>
        <taxon>Acetobacter</taxon>
    </lineage>
</organism>
<dbReference type="InterPro" id="IPR004165">
    <property type="entry name" value="CoA_trans_fam_I"/>
</dbReference>
<proteinExistence type="inferred from homology"/>
<evidence type="ECO:0000256" key="1">
    <source>
        <dbReference type="ARBA" id="ARBA00005612"/>
    </source>
</evidence>
<dbReference type="EMBL" id="BAMW01000078">
    <property type="protein sequence ID" value="GAN64494.1"/>
    <property type="molecule type" value="Genomic_DNA"/>
</dbReference>
<dbReference type="Proteomes" id="UP000321104">
    <property type="component" value="Unassembled WGS sequence"/>
</dbReference>
<reference evidence="5" key="3">
    <citation type="submission" date="2014-06" db="EMBL/GenBank/DDBJ databases">
        <authorList>
            <person name="Ju J."/>
            <person name="Zhang J."/>
        </authorList>
    </citation>
    <scope>NUCLEOTIDE SEQUENCE [LARGE SCALE GENOMIC DNA]</scope>
    <source>
        <strain evidence="5">DmL_051</strain>
    </source>
</reference>
<reference evidence="7" key="2">
    <citation type="submission" date="2014-06" db="EMBL/GenBank/DDBJ databases">
        <authorList>
            <person name="Winans N.J."/>
            <person name="Newell P.D."/>
            <person name="Douglas A.E."/>
        </authorList>
    </citation>
    <scope>NUCLEOTIDE SEQUENCE [LARGE SCALE GENOMIC DNA]</scope>
</reference>
<dbReference type="RefSeq" id="WP_048848080.1">
    <property type="nucleotide sequence ID" value="NZ_BAMW01000078.1"/>
</dbReference>
<dbReference type="Proteomes" id="UP000194641">
    <property type="component" value="Unassembled WGS sequence"/>
</dbReference>
<keyword evidence="2 5" id="KW-0808">Transferase</keyword>
<dbReference type="GO" id="GO:0008410">
    <property type="term" value="F:CoA-transferase activity"/>
    <property type="evidence" value="ECO:0007669"/>
    <property type="project" value="InterPro"/>
</dbReference>
<dbReference type="SMART" id="SM00882">
    <property type="entry name" value="CoA_trans"/>
    <property type="match status" value="1"/>
</dbReference>
<dbReference type="InterPro" id="IPR012792">
    <property type="entry name" value="3-oxoacid_CoA-transf_A"/>
</dbReference>
<dbReference type="Gene3D" id="3.40.1080.10">
    <property type="entry name" value="Glutaconate Coenzyme A-transferase"/>
    <property type="match status" value="1"/>
</dbReference>
<comment type="similarity">
    <text evidence="1">Belongs to the 3-oxoacid CoA-transferase subunit A family.</text>
</comment>
<gene>
    <name evidence="4" type="primary">catI</name>
    <name evidence="3" type="ORF">Abin_081_025</name>
    <name evidence="4" type="ORF">AIN02nite_22320</name>
    <name evidence="5" type="ORF">HK17_13755</name>
</gene>
<evidence type="ECO:0000313" key="4">
    <source>
        <dbReference type="EMBL" id="GEN04207.1"/>
    </source>
</evidence>
<protein>
    <submittedName>
        <fullName evidence="3">3-oxoacid CoA-transferase subunit A</fullName>
    </submittedName>
    <submittedName>
        <fullName evidence="4 5">3-oxoadipate CoA-transferase</fullName>
    </submittedName>
</protein>
<dbReference type="EMBL" id="JOPA01000050">
    <property type="protein sequence ID" value="OUI90541.1"/>
    <property type="molecule type" value="Genomic_DNA"/>
</dbReference>
<evidence type="ECO:0000256" key="2">
    <source>
        <dbReference type="ARBA" id="ARBA00022679"/>
    </source>
</evidence>
<reference evidence="4 8" key="4">
    <citation type="submission" date="2019-07" db="EMBL/GenBank/DDBJ databases">
        <title>Whole genome shotgun sequence of Acetobacter indonesiensis NBRC 16471.</title>
        <authorList>
            <person name="Hosoyama A."/>
            <person name="Uohara A."/>
            <person name="Ohji S."/>
            <person name="Ichikawa N."/>
        </authorList>
    </citation>
    <scope>NUCLEOTIDE SEQUENCE [LARGE SCALE GENOMIC DNA]</scope>
    <source>
        <strain evidence="4 8">NBRC 16471</strain>
    </source>
</reference>
<keyword evidence="6" id="KW-1185">Reference proteome</keyword>
<evidence type="ECO:0000313" key="7">
    <source>
        <dbReference type="Proteomes" id="UP000194641"/>
    </source>
</evidence>
<dbReference type="Proteomes" id="UP000032673">
    <property type="component" value="Unassembled WGS sequence"/>
</dbReference>
<sequence>MINKQVRSVADALEGIRDGSVVMIGGFGSVGQPDAIIEGLIEQGARNLTLIANNAGSGHVGLAKLLNAGRVSRIICSYPRSSGSVVFEALFQAGKLDLEIVPQGTLAERIRAAGAGIPAFYTPTTVGTILAKGKEHREFNGRTYVLEEALPADVALVEAWTADQFGNCVYRESGRNFNAIMATAAKLTIVQACNMTEAGTLDPEAIVTPGLFVQRIVHVPERTLLTDSSASAETRKQAA</sequence>
<evidence type="ECO:0000313" key="5">
    <source>
        <dbReference type="EMBL" id="OUI90541.1"/>
    </source>
</evidence>
<dbReference type="InterPro" id="IPR004163">
    <property type="entry name" value="CoA_transf_BS"/>
</dbReference>
<evidence type="ECO:0000313" key="3">
    <source>
        <dbReference type="EMBL" id="GAN64494.1"/>
    </source>
</evidence>